<feature type="transmembrane region" description="Helical" evidence="1">
    <location>
        <begin position="167"/>
        <end position="197"/>
    </location>
</feature>
<feature type="transmembrane region" description="Helical" evidence="1">
    <location>
        <begin position="119"/>
        <end position="137"/>
    </location>
</feature>
<feature type="transmembrane region" description="Helical" evidence="1">
    <location>
        <begin position="209"/>
        <end position="229"/>
    </location>
</feature>
<feature type="transmembrane region" description="Helical" evidence="1">
    <location>
        <begin position="360"/>
        <end position="380"/>
    </location>
</feature>
<dbReference type="EMBL" id="PEZK01000007">
    <property type="protein sequence ID" value="PIU02404.1"/>
    <property type="molecule type" value="Genomic_DNA"/>
</dbReference>
<feature type="transmembrane region" description="Helical" evidence="1">
    <location>
        <begin position="144"/>
        <end position="161"/>
    </location>
</feature>
<comment type="caution">
    <text evidence="2">The sequence shown here is derived from an EMBL/GenBank/DDBJ whole genome shotgun (WGS) entry which is preliminary data.</text>
</comment>
<protein>
    <recommendedName>
        <fullName evidence="4">Membrane protein 6-pyruvoyl-tetrahydropterin synthase-related domain-containing protein</fullName>
    </recommendedName>
</protein>
<keyword evidence="1" id="KW-1133">Transmembrane helix</keyword>
<feature type="transmembrane region" description="Helical" evidence="1">
    <location>
        <begin position="419"/>
        <end position="440"/>
    </location>
</feature>
<organism evidence="2 3">
    <name type="scientific">Candidatus Shapirobacteria bacterium CG09_land_8_20_14_0_10_49_15</name>
    <dbReference type="NCBI Taxonomy" id="1974482"/>
    <lineage>
        <taxon>Bacteria</taxon>
        <taxon>Candidatus Shapironibacteriota</taxon>
    </lineage>
</organism>
<evidence type="ECO:0000256" key="1">
    <source>
        <dbReference type="SAM" id="Phobius"/>
    </source>
</evidence>
<proteinExistence type="predicted"/>
<keyword evidence="1" id="KW-0472">Membrane</keyword>
<dbReference type="AlphaFoldDB" id="A0A2M6XBF6"/>
<feature type="transmembrane region" description="Helical" evidence="1">
    <location>
        <begin position="300"/>
        <end position="321"/>
    </location>
</feature>
<sequence>MLKKSWPWLLMLAIGLWAAWPLCQPGFIPTHDGEYHLIRFYEFDKNIRAGIWWPRWAPGLNHGLGVPLFNFFYPLPNFVAEIFYLLGFSLITSFKLTMAFGLVTGGLFFYLWIKKIFNIPAAVVGAVFYTLAPYHLLNVYVRGSIGEVLAMALFPAILWAVEKKSWWLSIFLALLILAHNILALIFTPFLISYMFLFHRPPPRRASTHLGGGLVFSLFFGLGLSAIFWLPALAEAKYVTGLQMINFADHFPTLWQLILPSWGTGFSVPGIGDQMSFQIGLPHLLAVALGILLIKKKVIRYKFFLGWFLGLVCLLLPVSLPVWKIIKPLVFLQYPWRLLSLVVLVTSFLAACLVSRKGSRWAVGLLLVAFIFYGGYSRPIVYPPRADNFYLDNPDWTQGTATLGNSFQTLWPADPGNTPIRSLATGVSLASLIFIASKAILKRHA</sequence>
<gene>
    <name evidence="2" type="ORF">COT66_00390</name>
</gene>
<dbReference type="Proteomes" id="UP000231214">
    <property type="component" value="Unassembled WGS sequence"/>
</dbReference>
<feature type="transmembrane region" description="Helical" evidence="1">
    <location>
        <begin position="274"/>
        <end position="293"/>
    </location>
</feature>
<evidence type="ECO:0000313" key="2">
    <source>
        <dbReference type="EMBL" id="PIU02404.1"/>
    </source>
</evidence>
<evidence type="ECO:0008006" key="4">
    <source>
        <dbReference type="Google" id="ProtNLM"/>
    </source>
</evidence>
<reference evidence="3" key="1">
    <citation type="submission" date="2017-09" db="EMBL/GenBank/DDBJ databases">
        <title>Depth-based differentiation of microbial function through sediment-hosted aquifers and enrichment of novel symbionts in the deep terrestrial subsurface.</title>
        <authorList>
            <person name="Probst A.J."/>
            <person name="Ladd B."/>
            <person name="Jarett J.K."/>
            <person name="Geller-Mcgrath D.E."/>
            <person name="Sieber C.M.K."/>
            <person name="Emerson J.B."/>
            <person name="Anantharaman K."/>
            <person name="Thomas B.C."/>
            <person name="Malmstrom R."/>
            <person name="Stieglmeier M."/>
            <person name="Klingl A."/>
            <person name="Woyke T."/>
            <person name="Ryan C.M."/>
            <person name="Banfield J.F."/>
        </authorList>
    </citation>
    <scope>NUCLEOTIDE SEQUENCE [LARGE SCALE GENOMIC DNA]</scope>
</reference>
<feature type="transmembrane region" description="Helical" evidence="1">
    <location>
        <begin position="333"/>
        <end position="353"/>
    </location>
</feature>
<accession>A0A2M6XBF6</accession>
<keyword evidence="1" id="KW-0812">Transmembrane</keyword>
<name>A0A2M6XBF6_9BACT</name>
<evidence type="ECO:0000313" key="3">
    <source>
        <dbReference type="Proteomes" id="UP000231214"/>
    </source>
</evidence>